<dbReference type="AlphaFoldDB" id="A0A7S2F6Q4"/>
<organism evidence="1">
    <name type="scientific">Octactis speculum</name>
    <dbReference type="NCBI Taxonomy" id="3111310"/>
    <lineage>
        <taxon>Eukaryota</taxon>
        <taxon>Sar</taxon>
        <taxon>Stramenopiles</taxon>
        <taxon>Ochrophyta</taxon>
        <taxon>Dictyochophyceae</taxon>
        <taxon>Dictyochales</taxon>
        <taxon>Dictyochaceae</taxon>
        <taxon>Octactis</taxon>
    </lineage>
</organism>
<protein>
    <submittedName>
        <fullName evidence="1">Uncharacterized protein</fullName>
    </submittedName>
</protein>
<reference evidence="1" key="1">
    <citation type="submission" date="2021-01" db="EMBL/GenBank/DDBJ databases">
        <authorList>
            <person name="Corre E."/>
            <person name="Pelletier E."/>
            <person name="Niang G."/>
            <person name="Scheremetjew M."/>
            <person name="Finn R."/>
            <person name="Kale V."/>
            <person name="Holt S."/>
            <person name="Cochrane G."/>
            <person name="Meng A."/>
            <person name="Brown T."/>
            <person name="Cohen L."/>
        </authorList>
    </citation>
    <scope>NUCLEOTIDE SEQUENCE</scope>
    <source>
        <strain evidence="1">CCMP1381</strain>
    </source>
</reference>
<name>A0A7S2F6Q4_9STRA</name>
<evidence type="ECO:0000313" key="1">
    <source>
        <dbReference type="EMBL" id="CAD9375368.1"/>
    </source>
</evidence>
<accession>A0A7S2F6Q4</accession>
<sequence>MNVVQVRLVFNGLLFESSEALVCFNATQTLPPPLGHSTQVTAAVTVGPHLDPLEIEQADDNSTVVSKRSSFNESEEPEVLDPLSVVATHFRSFVTCVTKPCTAVPDDVTTVGDAAEEEEGEDGINNGGSAVPSMSQEHSEALLCFNVTVSVALNGVHFSDVTGTFIYYEDPKISSTTVGEAAAGDVVTIKGTGLIDSDLTKELAKVMVKLVQGEGEDEKKQQTVPPCEVMATINSKTEVMFTMPRLDLSTYSSEEGEELNYGDTVPVLLMFSMNGQQYSDSTVEVLYRLTEEEKEEED</sequence>
<proteinExistence type="predicted"/>
<gene>
    <name evidence="1" type="ORF">DSPE1174_LOCUS2538</name>
</gene>
<dbReference type="EMBL" id="HBGS01004925">
    <property type="protein sequence ID" value="CAD9375368.1"/>
    <property type="molecule type" value="Transcribed_RNA"/>
</dbReference>